<dbReference type="EMBL" id="JBEWLY010000027">
    <property type="protein sequence ID" value="MET1757153.1"/>
    <property type="molecule type" value="Genomic_DNA"/>
</dbReference>
<keyword evidence="1" id="KW-0472">Membrane</keyword>
<sequence>MATAKTTATGERQPLRWRRNLALLVLVLALGTVAYFWARMRESALTSSAYAAQTACLCRFAAGRSLQACEGDPGITRPWVTFDEDPSTHSITAGVPGVASQTARWSRESGCMLEPWRD</sequence>
<keyword evidence="3" id="KW-1185">Reference proteome</keyword>
<keyword evidence="1" id="KW-0812">Transmembrane</keyword>
<organism evidence="2 3">
    <name type="scientific">Novosphingobium kalidii</name>
    <dbReference type="NCBI Taxonomy" id="3230299"/>
    <lineage>
        <taxon>Bacteria</taxon>
        <taxon>Pseudomonadati</taxon>
        <taxon>Pseudomonadota</taxon>
        <taxon>Alphaproteobacteria</taxon>
        <taxon>Sphingomonadales</taxon>
        <taxon>Sphingomonadaceae</taxon>
        <taxon>Novosphingobium</taxon>
    </lineage>
</organism>
<evidence type="ECO:0000313" key="2">
    <source>
        <dbReference type="EMBL" id="MET1757153.1"/>
    </source>
</evidence>
<accession>A0ABV2D5R3</accession>
<reference evidence="2 3" key="1">
    <citation type="submission" date="2024-07" db="EMBL/GenBank/DDBJ databases">
        <title>Novosphingobium kalidii RD2P27.</title>
        <authorList>
            <person name="Sun J.-Q."/>
        </authorList>
    </citation>
    <scope>NUCLEOTIDE SEQUENCE [LARGE SCALE GENOMIC DNA]</scope>
    <source>
        <strain evidence="2 3">RD2P27</strain>
    </source>
</reference>
<proteinExistence type="predicted"/>
<dbReference type="RefSeq" id="WP_353985633.1">
    <property type="nucleotide sequence ID" value="NZ_JBEWLY010000027.1"/>
</dbReference>
<keyword evidence="1" id="KW-1133">Transmembrane helix</keyword>
<protein>
    <submittedName>
        <fullName evidence="2">Uncharacterized protein</fullName>
    </submittedName>
</protein>
<comment type="caution">
    <text evidence="2">The sequence shown here is derived from an EMBL/GenBank/DDBJ whole genome shotgun (WGS) entry which is preliminary data.</text>
</comment>
<evidence type="ECO:0000313" key="3">
    <source>
        <dbReference type="Proteomes" id="UP001548713"/>
    </source>
</evidence>
<dbReference type="Proteomes" id="UP001548713">
    <property type="component" value="Unassembled WGS sequence"/>
</dbReference>
<evidence type="ECO:0000256" key="1">
    <source>
        <dbReference type="SAM" id="Phobius"/>
    </source>
</evidence>
<feature type="transmembrane region" description="Helical" evidence="1">
    <location>
        <begin position="21"/>
        <end position="38"/>
    </location>
</feature>
<name>A0ABV2D5R3_9SPHN</name>
<gene>
    <name evidence="2" type="ORF">ABVV53_17055</name>
</gene>